<sequence length="209" mass="21876">MEEPIKTTKATTATAQSQISTAQKQSVASKFAQPQLPKAETAPKTTPSSGIPKPTQLTSPIEAAAASIMKGVPRKAVGTPSPTPQKTPVSSSAEVKKDSAPRKQSGEGKFYSGLAAFAEKFDKPVGTGIGAASTQVKQQQSAKPSPLSASTASKQLPSTSTAQSPATTPVPKKDENIPAHRLDPERRKSEIKCDGAAANRIKRVCWLRC</sequence>
<feature type="compositionally biased region" description="Polar residues" evidence="1">
    <location>
        <begin position="84"/>
        <end position="93"/>
    </location>
</feature>
<feature type="compositionally biased region" description="Polar residues" evidence="1">
    <location>
        <begin position="132"/>
        <end position="156"/>
    </location>
</feature>
<accession>A0A0M3J728</accession>
<dbReference type="WBParaSite" id="ASIM_0000337001-mRNA-1">
    <property type="protein sequence ID" value="ASIM_0000337001-mRNA-1"/>
    <property type="gene ID" value="ASIM_0000337001"/>
</dbReference>
<evidence type="ECO:0000313" key="3">
    <source>
        <dbReference type="Proteomes" id="UP000267096"/>
    </source>
</evidence>
<name>A0A0M3J728_ANISI</name>
<feature type="region of interest" description="Disordered" evidence="1">
    <location>
        <begin position="125"/>
        <end position="189"/>
    </location>
</feature>
<dbReference type="AlphaFoldDB" id="A0A0M3J728"/>
<reference evidence="4" key="1">
    <citation type="submission" date="2017-02" db="UniProtKB">
        <authorList>
            <consortium name="WormBaseParasite"/>
        </authorList>
    </citation>
    <scope>IDENTIFICATION</scope>
</reference>
<evidence type="ECO:0000313" key="4">
    <source>
        <dbReference type="WBParaSite" id="ASIM_0000337001-mRNA-1"/>
    </source>
</evidence>
<protein>
    <submittedName>
        <fullName evidence="4">Cytospin-A</fullName>
    </submittedName>
</protein>
<dbReference type="Proteomes" id="UP000267096">
    <property type="component" value="Unassembled WGS sequence"/>
</dbReference>
<feature type="compositionally biased region" description="Basic and acidic residues" evidence="1">
    <location>
        <begin position="94"/>
        <end position="106"/>
    </location>
</feature>
<feature type="compositionally biased region" description="Polar residues" evidence="1">
    <location>
        <begin position="43"/>
        <end position="59"/>
    </location>
</feature>
<feature type="region of interest" description="Disordered" evidence="1">
    <location>
        <begin position="1"/>
        <end position="109"/>
    </location>
</feature>
<organism evidence="4">
    <name type="scientific">Anisakis simplex</name>
    <name type="common">Herring worm</name>
    <dbReference type="NCBI Taxonomy" id="6269"/>
    <lineage>
        <taxon>Eukaryota</taxon>
        <taxon>Metazoa</taxon>
        <taxon>Ecdysozoa</taxon>
        <taxon>Nematoda</taxon>
        <taxon>Chromadorea</taxon>
        <taxon>Rhabditida</taxon>
        <taxon>Spirurina</taxon>
        <taxon>Ascaridomorpha</taxon>
        <taxon>Ascaridoidea</taxon>
        <taxon>Anisakidae</taxon>
        <taxon>Anisakis</taxon>
        <taxon>Anisakis simplex complex</taxon>
    </lineage>
</organism>
<proteinExistence type="predicted"/>
<evidence type="ECO:0000256" key="1">
    <source>
        <dbReference type="SAM" id="MobiDB-lite"/>
    </source>
</evidence>
<gene>
    <name evidence="2" type="ORF">ASIM_LOCUS3209</name>
</gene>
<feature type="compositionally biased region" description="Basic and acidic residues" evidence="1">
    <location>
        <begin position="171"/>
        <end position="189"/>
    </location>
</feature>
<feature type="compositionally biased region" description="Low complexity" evidence="1">
    <location>
        <begin position="157"/>
        <end position="170"/>
    </location>
</feature>
<keyword evidence="3" id="KW-1185">Reference proteome</keyword>
<feature type="compositionally biased region" description="Low complexity" evidence="1">
    <location>
        <begin position="7"/>
        <end position="26"/>
    </location>
</feature>
<reference evidence="2 3" key="2">
    <citation type="submission" date="2018-11" db="EMBL/GenBank/DDBJ databases">
        <authorList>
            <consortium name="Pathogen Informatics"/>
        </authorList>
    </citation>
    <scope>NUCLEOTIDE SEQUENCE [LARGE SCALE GENOMIC DNA]</scope>
</reference>
<dbReference type="EMBL" id="UYRR01004813">
    <property type="protein sequence ID" value="VDK21340.1"/>
    <property type="molecule type" value="Genomic_DNA"/>
</dbReference>
<evidence type="ECO:0000313" key="2">
    <source>
        <dbReference type="EMBL" id="VDK21340.1"/>
    </source>
</evidence>